<keyword evidence="3" id="KW-1185">Reference proteome</keyword>
<evidence type="ECO:0000256" key="1">
    <source>
        <dbReference type="SAM" id="Phobius"/>
    </source>
</evidence>
<keyword evidence="1" id="KW-0812">Transmembrane</keyword>
<comment type="caution">
    <text evidence="2">The sequence shown here is derived from an EMBL/GenBank/DDBJ whole genome shotgun (WGS) entry which is preliminary data.</text>
</comment>
<protein>
    <submittedName>
        <fullName evidence="2">Uncharacterized protein</fullName>
    </submittedName>
</protein>
<evidence type="ECO:0000313" key="3">
    <source>
        <dbReference type="Proteomes" id="UP000015520"/>
    </source>
</evidence>
<accession>T0JFZ6</accession>
<feature type="transmembrane region" description="Helical" evidence="1">
    <location>
        <begin position="273"/>
        <end position="292"/>
    </location>
</feature>
<dbReference type="eggNOG" id="COG5266">
    <property type="taxonomic scope" value="Bacteria"/>
</dbReference>
<reference evidence="2 3" key="1">
    <citation type="submission" date="2013-07" db="EMBL/GenBank/DDBJ databases">
        <title>Sulfurimonas hongkongensis AST-10 Genome Sequencing.</title>
        <authorList>
            <person name="Cai L."/>
            <person name="Zhang T."/>
        </authorList>
    </citation>
    <scope>NUCLEOTIDE SEQUENCE [LARGE SCALE GENOMIC DNA]</scope>
    <source>
        <strain evidence="2 3">AST-10</strain>
    </source>
</reference>
<keyword evidence="1" id="KW-0472">Membrane</keyword>
<dbReference type="EMBL" id="AUPZ01000004">
    <property type="protein sequence ID" value="EQB40025.1"/>
    <property type="molecule type" value="Genomic_DNA"/>
</dbReference>
<organism evidence="2 3">
    <name type="scientific">Sulfurimonas hongkongensis</name>
    <dbReference type="NCBI Taxonomy" id="1172190"/>
    <lineage>
        <taxon>Bacteria</taxon>
        <taxon>Pseudomonadati</taxon>
        <taxon>Campylobacterota</taxon>
        <taxon>Epsilonproteobacteria</taxon>
        <taxon>Campylobacterales</taxon>
        <taxon>Sulfurimonadaceae</taxon>
        <taxon>Sulfurimonas</taxon>
    </lineage>
</organism>
<sequence length="308" mass="36106">MNLIINLKRAILIVSLFLPIVLNASTWIYQYKNKETNEKELLIKKGNYPNGKQIESFNDSEIFIRDMDNSVTRTNVINGKIPFDVPYKGSYHIFFKNLYLEDEVLNIELSSIRIYNVYGDLKDALVKEVRGKTVGTHYAKEPLSEIPFEVILQKPIRKHHINCCLYSGDILPFKIYFKSNIKKDIPLRVYTQKGWTNKINPDSDGIVSFEIPRNTYADIKTNKRYKESLLVEASYEENISGIYNGKEYKKRVYTMTLPFDFHTSPLEYSSQLSGFYVVVGVMLVFSLGIYYYRRKKKKEPKDIWFDEK</sequence>
<dbReference type="Proteomes" id="UP000015520">
    <property type="component" value="Unassembled WGS sequence"/>
</dbReference>
<name>T0JFZ6_9BACT</name>
<keyword evidence="1" id="KW-1133">Transmembrane helix</keyword>
<dbReference type="STRING" id="1172190.M947_03100"/>
<gene>
    <name evidence="2" type="ORF">M947_03100</name>
</gene>
<proteinExistence type="predicted"/>
<evidence type="ECO:0000313" key="2">
    <source>
        <dbReference type="EMBL" id="EQB40025.1"/>
    </source>
</evidence>
<dbReference type="AlphaFoldDB" id="T0JFZ6"/>
<dbReference type="RefSeq" id="WP_021286898.1">
    <property type="nucleotide sequence ID" value="NZ_AUPZ01000004.1"/>
</dbReference>
<dbReference type="PATRIC" id="fig|1172190.3.peg.604"/>
<dbReference type="OrthoDB" id="5794979at2"/>